<gene>
    <name evidence="2" type="ORF">NEF87_002727</name>
</gene>
<keyword evidence="1" id="KW-1133">Transmembrane helix</keyword>
<reference evidence="2" key="1">
    <citation type="submission" date="2022-09" db="EMBL/GenBank/DDBJ databases">
        <title>Actin cytoskeleton and complex cell architecture in an #Asgard archaeon.</title>
        <authorList>
            <person name="Ponce Toledo R.I."/>
            <person name="Schleper C."/>
            <person name="Rodrigues Oliveira T."/>
            <person name="Wollweber F."/>
            <person name="Xu J."/>
            <person name="Rittmann S."/>
            <person name="Klingl A."/>
            <person name="Pilhofer M."/>
        </authorList>
    </citation>
    <scope>NUCLEOTIDE SEQUENCE</scope>
    <source>
        <strain evidence="2">B-35</strain>
    </source>
</reference>
<sequence>MYKVKTKEKVADIEKKKEITKEEKFYWVRVAVAAVSALLGVLVFKLVGWWMFLYMMLLLLGWPFIQSFLIFKLPYQKDKWDWKQILKTGIGGHFFTFMFISTICFTLVSYPAWDDQLSNPADTYDIQIEGNMVYIADGTNGFVILDITNPNHRELMSSYKIDGLNAQKIFVADDIGYLADSNNSILLFDLSDETNPILLSKYQYSNSIASISVQGNLAYVAIGNEGLSILDVSTPSNPSQVGKIDGSISDVVVINNTAYLTDFNEGLKIVNVSDATHPIIMSTLNLEGQMMDLEISDSIIFIAAGEKGMHIVNSSVLDSPQLLGSYNSTANASSIVVNGESAYLSNGEQGISFIDISDLSNPVNITDDKLYNTIGPAYDLAIYNDYLVVADGTKGLTLIYLPEPAAEPDEIVATANKTIPFGWTWGIISLITVTSLVSAIKKREN</sequence>
<keyword evidence="1" id="KW-0472">Membrane</keyword>
<dbReference type="Gene3D" id="2.130.10.10">
    <property type="entry name" value="YVTN repeat-like/Quinoprotein amine dehydrogenase"/>
    <property type="match status" value="1"/>
</dbReference>
<organism evidence="2 3">
    <name type="scientific">Candidatus Lokiarchaeum ossiferum</name>
    <dbReference type="NCBI Taxonomy" id="2951803"/>
    <lineage>
        <taxon>Archaea</taxon>
        <taxon>Promethearchaeati</taxon>
        <taxon>Promethearchaeota</taxon>
        <taxon>Promethearchaeia</taxon>
        <taxon>Promethearchaeales</taxon>
        <taxon>Promethearchaeaceae</taxon>
        <taxon>Candidatus Lokiarchaeum</taxon>
    </lineage>
</organism>
<accession>A0ABY6HSE7</accession>
<feature type="transmembrane region" description="Helical" evidence="1">
    <location>
        <begin position="421"/>
        <end position="440"/>
    </location>
</feature>
<proteinExistence type="predicted"/>
<evidence type="ECO:0000256" key="1">
    <source>
        <dbReference type="SAM" id="Phobius"/>
    </source>
</evidence>
<dbReference type="SUPFAM" id="SSF101908">
    <property type="entry name" value="Putative isomerase YbhE"/>
    <property type="match status" value="1"/>
</dbReference>
<feature type="transmembrane region" description="Helical" evidence="1">
    <location>
        <begin position="25"/>
        <end position="44"/>
    </location>
</feature>
<evidence type="ECO:0008006" key="4">
    <source>
        <dbReference type="Google" id="ProtNLM"/>
    </source>
</evidence>
<name>A0ABY6HSE7_9ARCH</name>
<dbReference type="InterPro" id="IPR013211">
    <property type="entry name" value="LVIVD"/>
</dbReference>
<keyword evidence="1" id="KW-0812">Transmembrane</keyword>
<dbReference type="EMBL" id="CP104013">
    <property type="protein sequence ID" value="UYP46442.1"/>
    <property type="molecule type" value="Genomic_DNA"/>
</dbReference>
<evidence type="ECO:0000313" key="2">
    <source>
        <dbReference type="EMBL" id="UYP46442.1"/>
    </source>
</evidence>
<evidence type="ECO:0000313" key="3">
    <source>
        <dbReference type="Proteomes" id="UP001208689"/>
    </source>
</evidence>
<dbReference type="Pfam" id="PF08309">
    <property type="entry name" value="LVIVD"/>
    <property type="match status" value="7"/>
</dbReference>
<feature type="transmembrane region" description="Helical" evidence="1">
    <location>
        <begin position="92"/>
        <end position="113"/>
    </location>
</feature>
<protein>
    <recommendedName>
        <fullName evidence="4">LVIVD repeat protein</fullName>
    </recommendedName>
</protein>
<dbReference type="InterPro" id="IPR015943">
    <property type="entry name" value="WD40/YVTN_repeat-like_dom_sf"/>
</dbReference>
<keyword evidence="3" id="KW-1185">Reference proteome</keyword>
<dbReference type="Proteomes" id="UP001208689">
    <property type="component" value="Chromosome"/>
</dbReference>
<feature type="transmembrane region" description="Helical" evidence="1">
    <location>
        <begin position="50"/>
        <end position="71"/>
    </location>
</feature>